<dbReference type="Gene3D" id="2.30.40.10">
    <property type="entry name" value="Urease, subunit C, domain 1"/>
    <property type="match status" value="1"/>
</dbReference>
<dbReference type="EC" id="3.5.4.1" evidence="2"/>
<sequence length="418" mass="44186">MSDSLLHPTVLRNARLSDETVVDLTLEDGYVRAVDPVDPRERRTSPGRPGELDLAGGLLLTAGAEPHTHLDKALVYDRLKPDYGDLASGIRQWQQHAATLDENDFVERGLAAARRFLINGVTAIRTHAEIFPSKDPLVSVRAMVRVRELVREVMDVQVVVLPKNNIRGAVIGAAIDAGADLIGGSPHNTPDPDAELARLLAVARDRGIGIDIHADERLDARSLTVRTLAEEHLRSPLRGTVTASHCVSLGLLPTPELVEIAALLRSAGVGVIAAPITNLYLQGRDVPVATPRGIAPARRLLEEGVLVAGAGDNLRDTLNPLGAADPFSTAALLVVASHLTIEQSYRAVSDSARTVMGLEAAGAEVGALADFVVVDSASLADAVSGAALGRIVLHRGRVVSRRSTNVQTGFPSGSGLRS</sequence>
<accession>A0ABS2L271</accession>
<dbReference type="Proteomes" id="UP000776164">
    <property type="component" value="Unassembled WGS sequence"/>
</dbReference>
<evidence type="ECO:0000313" key="3">
    <source>
        <dbReference type="Proteomes" id="UP000776164"/>
    </source>
</evidence>
<dbReference type="InterPro" id="IPR052349">
    <property type="entry name" value="Metallo-hydrolase_Enzymes"/>
</dbReference>
<dbReference type="GO" id="GO:0004131">
    <property type="term" value="F:cytosine deaminase activity"/>
    <property type="evidence" value="ECO:0007669"/>
    <property type="project" value="UniProtKB-EC"/>
</dbReference>
<organism evidence="2 3">
    <name type="scientific">Subtercola frigoramans</name>
    <dbReference type="NCBI Taxonomy" id="120298"/>
    <lineage>
        <taxon>Bacteria</taxon>
        <taxon>Bacillati</taxon>
        <taxon>Actinomycetota</taxon>
        <taxon>Actinomycetes</taxon>
        <taxon>Micrococcales</taxon>
        <taxon>Microbacteriaceae</taxon>
        <taxon>Subtercola</taxon>
    </lineage>
</organism>
<dbReference type="InterPro" id="IPR013108">
    <property type="entry name" value="Amidohydro_3"/>
</dbReference>
<comment type="caution">
    <text evidence="2">The sequence shown here is derived from an EMBL/GenBank/DDBJ whole genome shotgun (WGS) entry which is preliminary data.</text>
</comment>
<dbReference type="PANTHER" id="PTHR32027:SF9">
    <property type="entry name" value="BLL3847 PROTEIN"/>
    <property type="match status" value="1"/>
</dbReference>
<dbReference type="EMBL" id="JAFBBU010000001">
    <property type="protein sequence ID" value="MBM7471114.1"/>
    <property type="molecule type" value="Genomic_DNA"/>
</dbReference>
<reference evidence="2 3" key="1">
    <citation type="submission" date="2021-01" db="EMBL/GenBank/DDBJ databases">
        <title>Sequencing the genomes of 1000 actinobacteria strains.</title>
        <authorList>
            <person name="Klenk H.-P."/>
        </authorList>
    </citation>
    <scope>NUCLEOTIDE SEQUENCE [LARGE SCALE GENOMIC DNA]</scope>
    <source>
        <strain evidence="2 3">DSM 13057</strain>
    </source>
</reference>
<evidence type="ECO:0000259" key="1">
    <source>
        <dbReference type="Pfam" id="PF07969"/>
    </source>
</evidence>
<dbReference type="RefSeq" id="WP_205106882.1">
    <property type="nucleotide sequence ID" value="NZ_BAAAHT010000017.1"/>
</dbReference>
<feature type="domain" description="Amidohydrolase 3" evidence="1">
    <location>
        <begin position="98"/>
        <end position="399"/>
    </location>
</feature>
<dbReference type="PANTHER" id="PTHR32027">
    <property type="entry name" value="CYTOSINE DEAMINASE"/>
    <property type="match status" value="1"/>
</dbReference>
<dbReference type="InterPro" id="IPR011059">
    <property type="entry name" value="Metal-dep_hydrolase_composite"/>
</dbReference>
<evidence type="ECO:0000313" key="2">
    <source>
        <dbReference type="EMBL" id="MBM7471114.1"/>
    </source>
</evidence>
<keyword evidence="3" id="KW-1185">Reference proteome</keyword>
<dbReference type="InterPro" id="IPR032466">
    <property type="entry name" value="Metal_Hydrolase"/>
</dbReference>
<dbReference type="Pfam" id="PF07969">
    <property type="entry name" value="Amidohydro_3"/>
    <property type="match status" value="1"/>
</dbReference>
<dbReference type="Gene3D" id="3.20.20.140">
    <property type="entry name" value="Metal-dependent hydrolases"/>
    <property type="match status" value="1"/>
</dbReference>
<protein>
    <submittedName>
        <fullName evidence="2">Cytosine deaminase</fullName>
        <ecNumber evidence="2">3.5.4.1</ecNumber>
    </submittedName>
</protein>
<gene>
    <name evidence="2" type="ORF">JOE66_000748</name>
</gene>
<dbReference type="SUPFAM" id="SSF51556">
    <property type="entry name" value="Metallo-dependent hydrolases"/>
    <property type="match status" value="1"/>
</dbReference>
<name>A0ABS2L271_9MICO</name>
<keyword evidence="2" id="KW-0378">Hydrolase</keyword>
<proteinExistence type="predicted"/>